<proteinExistence type="predicted"/>
<dbReference type="Pfam" id="PF20409">
    <property type="entry name" value="SnoaL_5"/>
    <property type="match status" value="1"/>
</dbReference>
<gene>
    <name evidence="2" type="ORF">HF324_12455</name>
</gene>
<dbReference type="Gene3D" id="3.10.450.50">
    <property type="match status" value="1"/>
</dbReference>
<reference evidence="3" key="1">
    <citation type="submission" date="2020-04" db="EMBL/GenBank/DDBJ databases">
        <authorList>
            <person name="Kittiwongwattana C."/>
        </authorList>
    </citation>
    <scope>NUCLEOTIDE SEQUENCE [LARGE SCALE GENOMIC DNA]</scope>
    <source>
        <strain evidence="3">1303</strain>
    </source>
</reference>
<dbReference type="SUPFAM" id="SSF54427">
    <property type="entry name" value="NTF2-like"/>
    <property type="match status" value="1"/>
</dbReference>
<dbReference type="RefSeq" id="WP_168860758.1">
    <property type="nucleotide sequence ID" value="NZ_CP051204.2"/>
</dbReference>
<reference evidence="2 3" key="2">
    <citation type="submission" date="2020-09" db="EMBL/GenBank/DDBJ databases">
        <authorList>
            <person name="Kittiwongwattana C."/>
        </authorList>
    </citation>
    <scope>NUCLEOTIDE SEQUENCE [LARGE SCALE GENOMIC DNA]</scope>
    <source>
        <strain evidence="2 3">1303</strain>
    </source>
</reference>
<dbReference type="InterPro" id="IPR046860">
    <property type="entry name" value="SnoaL_5"/>
</dbReference>
<evidence type="ECO:0000259" key="1">
    <source>
        <dbReference type="Pfam" id="PF20409"/>
    </source>
</evidence>
<dbReference type="InterPro" id="IPR032710">
    <property type="entry name" value="NTF2-like_dom_sf"/>
</dbReference>
<name>A0ABX6LF19_9BACT</name>
<evidence type="ECO:0000313" key="2">
    <source>
        <dbReference type="EMBL" id="QJB38631.1"/>
    </source>
</evidence>
<organism evidence="2 3">
    <name type="scientific">Chitinophaga oryzae</name>
    <dbReference type="NCBI Taxonomy" id="2725414"/>
    <lineage>
        <taxon>Bacteria</taxon>
        <taxon>Pseudomonadati</taxon>
        <taxon>Bacteroidota</taxon>
        <taxon>Chitinophagia</taxon>
        <taxon>Chitinophagales</taxon>
        <taxon>Chitinophagaceae</taxon>
        <taxon>Chitinophaga</taxon>
    </lineage>
</organism>
<accession>A0ABX6LF19</accession>
<keyword evidence="3" id="KW-1185">Reference proteome</keyword>
<dbReference type="Proteomes" id="UP000503144">
    <property type="component" value="Chromosome"/>
</dbReference>
<feature type="domain" description="SnoaL-like" evidence="1">
    <location>
        <begin position="9"/>
        <end position="126"/>
    </location>
</feature>
<evidence type="ECO:0000313" key="3">
    <source>
        <dbReference type="Proteomes" id="UP000503144"/>
    </source>
</evidence>
<protein>
    <submittedName>
        <fullName evidence="2">Nuclear transport factor 2 family protein</fullName>
    </submittedName>
</protein>
<dbReference type="EMBL" id="CP051204">
    <property type="protein sequence ID" value="QJB38631.1"/>
    <property type="molecule type" value="Genomic_DNA"/>
</dbReference>
<sequence length="126" mass="14546">MTQIADKVLTTEQVVARFKELASQEKWFEIQDELFAEEVRSIEPERSVYMQDATGKAAVRKKAEDFVSRIEAVHRVYTSTPIVTGNHIAVARETDITVKPHGRVQLNEIMLYEVKDGQIILEQFFY</sequence>